<dbReference type="GO" id="GO:0016020">
    <property type="term" value="C:membrane"/>
    <property type="evidence" value="ECO:0007669"/>
    <property type="project" value="UniProtKB-SubCell"/>
</dbReference>
<feature type="region of interest" description="Disordered" evidence="2">
    <location>
        <begin position="483"/>
        <end position="524"/>
    </location>
</feature>
<feature type="transmembrane region" description="Helical" evidence="3">
    <location>
        <begin position="339"/>
        <end position="359"/>
    </location>
</feature>
<dbReference type="Gene3D" id="1.20.1250.20">
    <property type="entry name" value="MFS general substrate transporter like domains"/>
    <property type="match status" value="1"/>
</dbReference>
<dbReference type="InterPro" id="IPR011701">
    <property type="entry name" value="MFS"/>
</dbReference>
<dbReference type="OrthoDB" id="2105912at2759"/>
<dbReference type="Proteomes" id="UP000620124">
    <property type="component" value="Unassembled WGS sequence"/>
</dbReference>
<feature type="transmembrane region" description="Helical" evidence="3">
    <location>
        <begin position="429"/>
        <end position="451"/>
    </location>
</feature>
<protein>
    <submittedName>
        <fullName evidence="5">Putative transporter YgaY</fullName>
    </submittedName>
</protein>
<dbReference type="AlphaFoldDB" id="A0A8H7DAK3"/>
<feature type="domain" description="Major facilitator superfamily (MFS) profile" evidence="4">
    <location>
        <begin position="69"/>
        <end position="455"/>
    </location>
</feature>
<accession>A0A8H7DAK3</accession>
<dbReference type="GO" id="GO:0022857">
    <property type="term" value="F:transmembrane transporter activity"/>
    <property type="evidence" value="ECO:0007669"/>
    <property type="project" value="InterPro"/>
</dbReference>
<evidence type="ECO:0000313" key="6">
    <source>
        <dbReference type="Proteomes" id="UP000620124"/>
    </source>
</evidence>
<evidence type="ECO:0000259" key="4">
    <source>
        <dbReference type="PROSITE" id="PS50850"/>
    </source>
</evidence>
<keyword evidence="3" id="KW-1133">Transmembrane helix</keyword>
<name>A0A8H7DAK3_9AGAR</name>
<dbReference type="Pfam" id="PF07690">
    <property type="entry name" value="MFS_1"/>
    <property type="match status" value="1"/>
</dbReference>
<dbReference type="PANTHER" id="PTHR42910:SF1">
    <property type="entry name" value="MAJOR FACILITATOR SUPERFAMILY (MFS) PROFILE DOMAIN-CONTAINING PROTEIN"/>
    <property type="match status" value="1"/>
</dbReference>
<feature type="transmembrane region" description="Helical" evidence="3">
    <location>
        <begin position="169"/>
        <end position="188"/>
    </location>
</feature>
<feature type="transmembrane region" description="Helical" evidence="3">
    <location>
        <begin position="308"/>
        <end position="332"/>
    </location>
</feature>
<dbReference type="SUPFAM" id="SSF103473">
    <property type="entry name" value="MFS general substrate transporter"/>
    <property type="match status" value="1"/>
</dbReference>
<dbReference type="PROSITE" id="PS50850">
    <property type="entry name" value="MFS"/>
    <property type="match status" value="1"/>
</dbReference>
<evidence type="ECO:0000256" key="3">
    <source>
        <dbReference type="SAM" id="Phobius"/>
    </source>
</evidence>
<feature type="compositionally biased region" description="Gly residues" evidence="2">
    <location>
        <begin position="497"/>
        <end position="510"/>
    </location>
</feature>
<dbReference type="InterPro" id="IPR020846">
    <property type="entry name" value="MFS_dom"/>
</dbReference>
<organism evidence="5 6">
    <name type="scientific">Mycena venus</name>
    <dbReference type="NCBI Taxonomy" id="2733690"/>
    <lineage>
        <taxon>Eukaryota</taxon>
        <taxon>Fungi</taxon>
        <taxon>Dikarya</taxon>
        <taxon>Basidiomycota</taxon>
        <taxon>Agaricomycotina</taxon>
        <taxon>Agaricomycetes</taxon>
        <taxon>Agaricomycetidae</taxon>
        <taxon>Agaricales</taxon>
        <taxon>Marasmiineae</taxon>
        <taxon>Mycenaceae</taxon>
        <taxon>Mycena</taxon>
    </lineage>
</organism>
<feature type="transmembrane region" description="Helical" evidence="3">
    <location>
        <begin position="113"/>
        <end position="130"/>
    </location>
</feature>
<dbReference type="EMBL" id="JACAZI010000003">
    <property type="protein sequence ID" value="KAF7365682.1"/>
    <property type="molecule type" value="Genomic_DNA"/>
</dbReference>
<feature type="transmembrane region" description="Helical" evidence="3">
    <location>
        <begin position="142"/>
        <end position="163"/>
    </location>
</feature>
<dbReference type="InterPro" id="IPR036259">
    <property type="entry name" value="MFS_trans_sf"/>
</dbReference>
<feature type="transmembrane region" description="Helical" evidence="3">
    <location>
        <begin position="230"/>
        <end position="249"/>
    </location>
</feature>
<evidence type="ECO:0000313" key="5">
    <source>
        <dbReference type="EMBL" id="KAF7365682.1"/>
    </source>
</evidence>
<gene>
    <name evidence="5" type="ORF">MVEN_00441900</name>
</gene>
<keyword evidence="6" id="KW-1185">Reference proteome</keyword>
<feature type="transmembrane region" description="Helical" evidence="3">
    <location>
        <begin position="405"/>
        <end position="423"/>
    </location>
</feature>
<feature type="region of interest" description="Disordered" evidence="2">
    <location>
        <begin position="1"/>
        <end position="35"/>
    </location>
</feature>
<feature type="transmembrane region" description="Helical" evidence="3">
    <location>
        <begin position="365"/>
        <end position="384"/>
    </location>
</feature>
<keyword evidence="3" id="KW-0472">Membrane</keyword>
<evidence type="ECO:0000256" key="1">
    <source>
        <dbReference type="ARBA" id="ARBA00004141"/>
    </source>
</evidence>
<feature type="transmembrane region" description="Helical" evidence="3">
    <location>
        <begin position="200"/>
        <end position="224"/>
    </location>
</feature>
<evidence type="ECO:0000256" key="2">
    <source>
        <dbReference type="SAM" id="MobiDB-lite"/>
    </source>
</evidence>
<feature type="compositionally biased region" description="Basic and acidic residues" evidence="2">
    <location>
        <begin position="483"/>
        <end position="493"/>
    </location>
</feature>
<sequence>MPSSAALFTETPRIDGGPRQLQTAMSPNEKLRPNADSGAVEHESAVMLMTRDFGFLPIPRRLRYDPQKPFHFGLVLNVLFGFASTFIVANLYYCQPLLIQFSESFGVNYNSVARIPTLLQAGYATGILLISPLGDLVRRRQLILLLAVISGSLTIGLAVTPNLVVFETLSFIIGVVSVTPQIMIPLAADLAPPERRAAALSVVMSGLLFGILIARVIAGILAQFTSWRVVYYFAIGVQYLVLVAGYFVIPDYPAKNKNMSYWGILRTMAKFAYTEPILIQACLVNIASCACFTNFWVTLTFLLGGPPYFYSTLAIGLFGVIGIFGVACGPFVGRVVDKLIPWYASLVAVLAATCFQAIQVGAGDVSVAAIVVVIMGLDVFRQMLQMSLATSVFSISAAARARLNAVFVLSLFIGQLMGTAAGTQVFTTYGWRAAAALNLGFYGWIFIVIMLRGPHCARYTWFGFEGGWEARKSVVDARKKAAAEGAEGGKDLESGSGSRGNGDTSGGCRSGKGENAVDECSSFE</sequence>
<proteinExistence type="predicted"/>
<comment type="caution">
    <text evidence="5">The sequence shown here is derived from an EMBL/GenBank/DDBJ whole genome shotgun (WGS) entry which is preliminary data.</text>
</comment>
<dbReference type="CDD" id="cd17324">
    <property type="entry name" value="MFS_NepI_like"/>
    <property type="match status" value="1"/>
</dbReference>
<keyword evidence="3" id="KW-0812">Transmembrane</keyword>
<feature type="transmembrane region" description="Helical" evidence="3">
    <location>
        <begin position="70"/>
        <end position="93"/>
    </location>
</feature>
<dbReference type="PANTHER" id="PTHR42910">
    <property type="entry name" value="TRANSPORTER SCO4007-RELATED"/>
    <property type="match status" value="1"/>
</dbReference>
<feature type="transmembrane region" description="Helical" evidence="3">
    <location>
        <begin position="277"/>
        <end position="302"/>
    </location>
</feature>
<comment type="subcellular location">
    <subcellularLocation>
        <location evidence="1">Membrane</location>
        <topology evidence="1">Multi-pass membrane protein</topology>
    </subcellularLocation>
</comment>
<reference evidence="5" key="1">
    <citation type="submission" date="2020-05" db="EMBL/GenBank/DDBJ databases">
        <title>Mycena genomes resolve the evolution of fungal bioluminescence.</title>
        <authorList>
            <person name="Tsai I.J."/>
        </authorList>
    </citation>
    <scope>NUCLEOTIDE SEQUENCE</scope>
    <source>
        <strain evidence="5">CCC161011</strain>
    </source>
</reference>